<dbReference type="EMBL" id="CALNXK010000001">
    <property type="protein sequence ID" value="CAH3032534.1"/>
    <property type="molecule type" value="Genomic_DNA"/>
</dbReference>
<dbReference type="SMART" id="SM00209">
    <property type="entry name" value="TSP1"/>
    <property type="match status" value="1"/>
</dbReference>
<organism evidence="3 4">
    <name type="scientific">Porites lobata</name>
    <dbReference type="NCBI Taxonomy" id="104759"/>
    <lineage>
        <taxon>Eukaryota</taxon>
        <taxon>Metazoa</taxon>
        <taxon>Cnidaria</taxon>
        <taxon>Anthozoa</taxon>
        <taxon>Hexacorallia</taxon>
        <taxon>Scleractinia</taxon>
        <taxon>Fungiina</taxon>
        <taxon>Poritidae</taxon>
        <taxon>Porites</taxon>
    </lineage>
</organism>
<keyword evidence="4" id="KW-1185">Reference proteome</keyword>
<dbReference type="InterPro" id="IPR036383">
    <property type="entry name" value="TSP1_rpt_sf"/>
</dbReference>
<sequence>GSKGTSYFLGKCVETPCTHASLALHLLARGLLVSLILLIVFVGFSKCKLDLGLVVDTTKSINQGNPNNSNLLKDSLKILIRSMDISENGTHVSLETFAAESVLHNNFKNGSFYSVKAMEGLIDKSIGKLSQPTRLDYALFQADDEMFSHDSGNRAGVRSVMVLYTDGKSHPDTKDFMGAVANLKKHGVRVVVVAIGKFSKKRRYRRILDQIAGKNVIFVQDYLTLQGIADDIQAIICPPQSYIILRGKLFAGTKSLWKLHRQAPSPCEKSAGLDVAFLVDRTRSLGRENYQRLKGFLIQIIDAMNIGPNATHVGIILFSKYPKVLNTFSDSRYYKKSEVHYLIEDLSDKLKGRTFIDRALEAANNTLFTKEGGDRPKFPNALVLFTDGKTNKESKPYEEIIPSLKAKGVRITALGIGPNVKPDELKRIAGDNYNRSATFKNLPDFFTQILTQTCSVDGRFSRWNSWSKCSASCGLAGVQKRTRTCTNPPPQGYGKTCTGDYEQSRSCNTNPCPTVQQPESQDKGANGVILPQLKDLELSENHSGTLK</sequence>
<gene>
    <name evidence="3" type="ORF">PLOB_00000598</name>
</gene>
<dbReference type="PROSITE" id="PS50092">
    <property type="entry name" value="TSP1"/>
    <property type="match status" value="1"/>
</dbReference>
<reference evidence="3 4" key="1">
    <citation type="submission" date="2022-05" db="EMBL/GenBank/DDBJ databases">
        <authorList>
            <consortium name="Genoscope - CEA"/>
            <person name="William W."/>
        </authorList>
    </citation>
    <scope>NUCLEOTIDE SEQUENCE [LARGE SCALE GENOMIC DNA]</scope>
</reference>
<dbReference type="Pfam" id="PF00092">
    <property type="entry name" value="VWA"/>
    <property type="match status" value="2"/>
</dbReference>
<evidence type="ECO:0000256" key="1">
    <source>
        <dbReference type="SAM" id="Phobius"/>
    </source>
</evidence>
<dbReference type="SUPFAM" id="SSF82895">
    <property type="entry name" value="TSP-1 type 1 repeat"/>
    <property type="match status" value="1"/>
</dbReference>
<feature type="domain" description="VWFA" evidence="2">
    <location>
        <begin position="50"/>
        <end position="232"/>
    </location>
</feature>
<evidence type="ECO:0000313" key="4">
    <source>
        <dbReference type="Proteomes" id="UP001159405"/>
    </source>
</evidence>
<dbReference type="Pfam" id="PF00090">
    <property type="entry name" value="TSP_1"/>
    <property type="match status" value="1"/>
</dbReference>
<dbReference type="PANTHER" id="PTHR24020:SF20">
    <property type="entry name" value="PH DOMAIN-CONTAINING PROTEIN"/>
    <property type="match status" value="1"/>
</dbReference>
<evidence type="ECO:0000313" key="3">
    <source>
        <dbReference type="EMBL" id="CAH3032534.1"/>
    </source>
</evidence>
<dbReference type="InterPro" id="IPR000884">
    <property type="entry name" value="TSP1_rpt"/>
</dbReference>
<dbReference type="Gene3D" id="3.40.50.410">
    <property type="entry name" value="von Willebrand factor, type A domain"/>
    <property type="match status" value="2"/>
</dbReference>
<dbReference type="InterPro" id="IPR050525">
    <property type="entry name" value="ECM_Assembly_Org"/>
</dbReference>
<dbReference type="InterPro" id="IPR002035">
    <property type="entry name" value="VWF_A"/>
</dbReference>
<keyword evidence="1" id="KW-1133">Transmembrane helix</keyword>
<accession>A0ABN8MT76</accession>
<dbReference type="SUPFAM" id="SSF53300">
    <property type="entry name" value="vWA-like"/>
    <property type="match status" value="2"/>
</dbReference>
<dbReference type="PANTHER" id="PTHR24020">
    <property type="entry name" value="COLLAGEN ALPHA"/>
    <property type="match status" value="1"/>
</dbReference>
<comment type="caution">
    <text evidence="3">The sequence shown here is derived from an EMBL/GenBank/DDBJ whole genome shotgun (WGS) entry which is preliminary data.</text>
</comment>
<feature type="non-terminal residue" evidence="3">
    <location>
        <position position="1"/>
    </location>
</feature>
<feature type="domain" description="VWFA" evidence="2">
    <location>
        <begin position="274"/>
        <end position="460"/>
    </location>
</feature>
<dbReference type="InterPro" id="IPR036465">
    <property type="entry name" value="vWFA_dom_sf"/>
</dbReference>
<dbReference type="PRINTS" id="PR01705">
    <property type="entry name" value="TSP1REPEAT"/>
</dbReference>
<name>A0ABN8MT76_9CNID</name>
<dbReference type="Gene3D" id="2.20.100.10">
    <property type="entry name" value="Thrombospondin type-1 (TSP1) repeat"/>
    <property type="match status" value="1"/>
</dbReference>
<dbReference type="CDD" id="cd01450">
    <property type="entry name" value="vWFA_subfamily_ECM"/>
    <property type="match status" value="2"/>
</dbReference>
<dbReference type="PROSITE" id="PS50234">
    <property type="entry name" value="VWFA"/>
    <property type="match status" value="2"/>
</dbReference>
<evidence type="ECO:0000259" key="2">
    <source>
        <dbReference type="PROSITE" id="PS50234"/>
    </source>
</evidence>
<proteinExistence type="predicted"/>
<protein>
    <recommendedName>
        <fullName evidence="2">VWFA domain-containing protein</fullName>
    </recommendedName>
</protein>
<dbReference type="Proteomes" id="UP001159405">
    <property type="component" value="Unassembled WGS sequence"/>
</dbReference>
<keyword evidence="1" id="KW-0472">Membrane</keyword>
<feature type="transmembrane region" description="Helical" evidence="1">
    <location>
        <begin position="26"/>
        <end position="44"/>
    </location>
</feature>
<dbReference type="SMART" id="SM00327">
    <property type="entry name" value="VWA"/>
    <property type="match status" value="2"/>
</dbReference>
<keyword evidence="1" id="KW-0812">Transmembrane</keyword>